<dbReference type="Pfam" id="PF00072">
    <property type="entry name" value="Response_reg"/>
    <property type="match status" value="1"/>
</dbReference>
<evidence type="ECO:0000256" key="1">
    <source>
        <dbReference type="ARBA" id="ARBA00022553"/>
    </source>
</evidence>
<dbReference type="Pfam" id="PF00486">
    <property type="entry name" value="Trans_reg_C"/>
    <property type="match status" value="1"/>
</dbReference>
<dbReference type="SMART" id="SM00862">
    <property type="entry name" value="Trans_reg_C"/>
    <property type="match status" value="1"/>
</dbReference>
<dbReference type="InterPro" id="IPR039420">
    <property type="entry name" value="WalR-like"/>
</dbReference>
<dbReference type="GO" id="GO:0032993">
    <property type="term" value="C:protein-DNA complex"/>
    <property type="evidence" value="ECO:0007669"/>
    <property type="project" value="TreeGrafter"/>
</dbReference>
<dbReference type="InterPro" id="IPR001789">
    <property type="entry name" value="Sig_transdc_resp-reg_receiver"/>
</dbReference>
<evidence type="ECO:0000256" key="5">
    <source>
        <dbReference type="ARBA" id="ARBA00023163"/>
    </source>
</evidence>
<keyword evidence="11" id="KW-1185">Reference proteome</keyword>
<keyword evidence="3" id="KW-0805">Transcription regulation</keyword>
<proteinExistence type="predicted"/>
<dbReference type="GO" id="GO:0005829">
    <property type="term" value="C:cytosol"/>
    <property type="evidence" value="ECO:0007669"/>
    <property type="project" value="TreeGrafter"/>
</dbReference>
<keyword evidence="1 6" id="KW-0597">Phosphoprotein</keyword>
<gene>
    <name evidence="10" type="ORF">NSA23_04480</name>
</gene>
<dbReference type="InterPro" id="IPR001867">
    <property type="entry name" value="OmpR/PhoB-type_DNA-bd"/>
</dbReference>
<dbReference type="PANTHER" id="PTHR48111:SF2">
    <property type="entry name" value="RESPONSE REGULATOR SAER"/>
    <property type="match status" value="1"/>
</dbReference>
<evidence type="ECO:0000256" key="3">
    <source>
        <dbReference type="ARBA" id="ARBA00023015"/>
    </source>
</evidence>
<dbReference type="CDD" id="cd17574">
    <property type="entry name" value="REC_OmpR"/>
    <property type="match status" value="1"/>
</dbReference>
<keyword evidence="4 7" id="KW-0238">DNA-binding</keyword>
<feature type="modified residue" description="4-aspartylphosphate" evidence="6">
    <location>
        <position position="52"/>
    </location>
</feature>
<dbReference type="GO" id="GO:0000156">
    <property type="term" value="F:phosphorelay response regulator activity"/>
    <property type="evidence" value="ECO:0007669"/>
    <property type="project" value="TreeGrafter"/>
</dbReference>
<dbReference type="CDD" id="cd00383">
    <property type="entry name" value="trans_reg_C"/>
    <property type="match status" value="1"/>
</dbReference>
<dbReference type="InterPro" id="IPR011006">
    <property type="entry name" value="CheY-like_superfamily"/>
</dbReference>
<dbReference type="SUPFAM" id="SSF46894">
    <property type="entry name" value="C-terminal effector domain of the bipartite response regulators"/>
    <property type="match status" value="1"/>
</dbReference>
<evidence type="ECO:0000256" key="2">
    <source>
        <dbReference type="ARBA" id="ARBA00023012"/>
    </source>
</evidence>
<reference evidence="10" key="1">
    <citation type="submission" date="2022-07" db="EMBL/GenBank/DDBJ databases">
        <title>Enhanced cultured diversity of the mouse gut microbiota enables custom-made synthetic communities.</title>
        <authorList>
            <person name="Afrizal A."/>
        </authorList>
    </citation>
    <scope>NUCLEOTIDE SEQUENCE</scope>
    <source>
        <strain evidence="10">DSM 29482</strain>
    </source>
</reference>
<name>A0A9X2MLG2_9FIRM</name>
<dbReference type="AlphaFoldDB" id="A0A9X2MLG2"/>
<dbReference type="InterPro" id="IPR036388">
    <property type="entry name" value="WH-like_DNA-bd_sf"/>
</dbReference>
<evidence type="ECO:0000313" key="11">
    <source>
        <dbReference type="Proteomes" id="UP001142078"/>
    </source>
</evidence>
<feature type="domain" description="Response regulatory" evidence="8">
    <location>
        <begin position="4"/>
        <end position="116"/>
    </location>
</feature>
<evidence type="ECO:0000259" key="9">
    <source>
        <dbReference type="PROSITE" id="PS51755"/>
    </source>
</evidence>
<dbReference type="Proteomes" id="UP001142078">
    <property type="component" value="Unassembled WGS sequence"/>
</dbReference>
<dbReference type="GO" id="GO:0000976">
    <property type="term" value="F:transcription cis-regulatory region binding"/>
    <property type="evidence" value="ECO:0007669"/>
    <property type="project" value="TreeGrafter"/>
</dbReference>
<feature type="DNA-binding region" description="OmpR/PhoB-type" evidence="7">
    <location>
        <begin position="125"/>
        <end position="224"/>
    </location>
</feature>
<sequence>MAYKILVVDDEMEIINLLVRYLEKIGYEVISAMNGSQAIKQISKAPDLILLDVNLPDIDGFSICESIRNIVNCPILFLTARIEDEDKIKGFGVGGDDYILKPFSLKELGARVAAHIRRAHRAPVNPSIVYDDGLSIDYGGKKISFRGKDLCFTEYEYKITELLSLHSGQIFDKERIYELIWGYESEGNSKVVVEHIRKIRFKIENVGGKEHIETIWGMGYRWKS</sequence>
<accession>A0A9X2MLG2</accession>
<dbReference type="SMART" id="SM00448">
    <property type="entry name" value="REC"/>
    <property type="match status" value="1"/>
</dbReference>
<evidence type="ECO:0000256" key="7">
    <source>
        <dbReference type="PROSITE-ProRule" id="PRU01091"/>
    </source>
</evidence>
<protein>
    <submittedName>
        <fullName evidence="10">Response regulator transcription factor</fullName>
    </submittedName>
</protein>
<dbReference type="InterPro" id="IPR016032">
    <property type="entry name" value="Sig_transdc_resp-reg_C-effctor"/>
</dbReference>
<evidence type="ECO:0000256" key="4">
    <source>
        <dbReference type="ARBA" id="ARBA00023125"/>
    </source>
</evidence>
<keyword evidence="5" id="KW-0804">Transcription</keyword>
<feature type="domain" description="OmpR/PhoB-type" evidence="9">
    <location>
        <begin position="125"/>
        <end position="224"/>
    </location>
</feature>
<dbReference type="OrthoDB" id="9790442at2"/>
<dbReference type="FunFam" id="3.40.50.2300:FF:000001">
    <property type="entry name" value="DNA-binding response regulator PhoB"/>
    <property type="match status" value="1"/>
</dbReference>
<dbReference type="PANTHER" id="PTHR48111">
    <property type="entry name" value="REGULATOR OF RPOS"/>
    <property type="match status" value="1"/>
</dbReference>
<comment type="caution">
    <text evidence="10">The sequence shown here is derived from an EMBL/GenBank/DDBJ whole genome shotgun (WGS) entry which is preliminary data.</text>
</comment>
<dbReference type="Gene3D" id="3.40.50.2300">
    <property type="match status" value="1"/>
</dbReference>
<dbReference type="Gene3D" id="1.10.10.10">
    <property type="entry name" value="Winged helix-like DNA-binding domain superfamily/Winged helix DNA-binding domain"/>
    <property type="match status" value="1"/>
</dbReference>
<evidence type="ECO:0000313" key="10">
    <source>
        <dbReference type="EMBL" id="MCR2043371.1"/>
    </source>
</evidence>
<organism evidence="10 11">
    <name type="scientific">Anaerosalibacter massiliensis</name>
    <dbReference type="NCBI Taxonomy" id="1347392"/>
    <lineage>
        <taxon>Bacteria</taxon>
        <taxon>Bacillati</taxon>
        <taxon>Bacillota</taxon>
        <taxon>Tissierellia</taxon>
        <taxon>Tissierellales</taxon>
        <taxon>Sporanaerobacteraceae</taxon>
        <taxon>Anaerosalibacter</taxon>
    </lineage>
</organism>
<dbReference type="PROSITE" id="PS51755">
    <property type="entry name" value="OMPR_PHOB"/>
    <property type="match status" value="1"/>
</dbReference>
<dbReference type="SUPFAM" id="SSF52172">
    <property type="entry name" value="CheY-like"/>
    <property type="match status" value="1"/>
</dbReference>
<dbReference type="EMBL" id="JANJZL010000002">
    <property type="protein sequence ID" value="MCR2043371.1"/>
    <property type="molecule type" value="Genomic_DNA"/>
</dbReference>
<keyword evidence="2" id="KW-0902">Two-component regulatory system</keyword>
<dbReference type="RefSeq" id="WP_042678414.1">
    <property type="nucleotide sequence ID" value="NZ_CABKTM010000004.1"/>
</dbReference>
<evidence type="ECO:0000256" key="6">
    <source>
        <dbReference type="PROSITE-ProRule" id="PRU00169"/>
    </source>
</evidence>
<evidence type="ECO:0000259" key="8">
    <source>
        <dbReference type="PROSITE" id="PS50110"/>
    </source>
</evidence>
<dbReference type="GO" id="GO:0006355">
    <property type="term" value="P:regulation of DNA-templated transcription"/>
    <property type="evidence" value="ECO:0007669"/>
    <property type="project" value="InterPro"/>
</dbReference>
<dbReference type="PROSITE" id="PS50110">
    <property type="entry name" value="RESPONSE_REGULATORY"/>
    <property type="match status" value="1"/>
</dbReference>